<keyword evidence="3" id="KW-1185">Reference proteome</keyword>
<name>A0A251S6F3_HELAN</name>
<dbReference type="EMBL" id="CM007904">
    <property type="protein sequence ID" value="OTF94152.1"/>
    <property type="molecule type" value="Genomic_DNA"/>
</dbReference>
<protein>
    <submittedName>
        <fullName evidence="2">Uncharacterized protein</fullName>
    </submittedName>
</protein>
<reference evidence="2" key="2">
    <citation type="submission" date="2017-02" db="EMBL/GenBank/DDBJ databases">
        <title>Sunflower complete genome.</title>
        <authorList>
            <person name="Langlade N."/>
            <person name="Munos S."/>
        </authorList>
    </citation>
    <scope>NUCLEOTIDE SEQUENCE [LARGE SCALE GENOMIC DNA]</scope>
    <source>
        <tissue evidence="2">Leaves</tissue>
    </source>
</reference>
<gene>
    <name evidence="2" type="ORF">HannXRQ_Chr15g0469021</name>
    <name evidence="1" type="ORF">HanXRQr2_Chr15g0677551</name>
</gene>
<proteinExistence type="predicted"/>
<dbReference type="EMBL" id="MNCJ02000330">
    <property type="protein sequence ID" value="KAF5763204.1"/>
    <property type="molecule type" value="Genomic_DNA"/>
</dbReference>
<dbReference type="Proteomes" id="UP000215914">
    <property type="component" value="Chromosome 15"/>
</dbReference>
<evidence type="ECO:0000313" key="3">
    <source>
        <dbReference type="Proteomes" id="UP000215914"/>
    </source>
</evidence>
<dbReference type="AlphaFoldDB" id="A0A251S6F3"/>
<accession>A0A251S6F3</accession>
<reference evidence="1 3" key="1">
    <citation type="journal article" date="2017" name="Nature">
        <title>The sunflower genome provides insights into oil metabolism, flowering and Asterid evolution.</title>
        <authorList>
            <person name="Badouin H."/>
            <person name="Gouzy J."/>
            <person name="Grassa C.J."/>
            <person name="Murat F."/>
            <person name="Staton S.E."/>
            <person name="Cottret L."/>
            <person name="Lelandais-Briere C."/>
            <person name="Owens G.L."/>
            <person name="Carrere S."/>
            <person name="Mayjonade B."/>
            <person name="Legrand L."/>
            <person name="Gill N."/>
            <person name="Kane N.C."/>
            <person name="Bowers J.E."/>
            <person name="Hubner S."/>
            <person name="Bellec A."/>
            <person name="Berard A."/>
            <person name="Berges H."/>
            <person name="Blanchet N."/>
            <person name="Boniface M.C."/>
            <person name="Brunel D."/>
            <person name="Catrice O."/>
            <person name="Chaidir N."/>
            <person name="Claudel C."/>
            <person name="Donnadieu C."/>
            <person name="Faraut T."/>
            <person name="Fievet G."/>
            <person name="Helmstetter N."/>
            <person name="King M."/>
            <person name="Knapp S.J."/>
            <person name="Lai Z."/>
            <person name="Le Paslier M.C."/>
            <person name="Lippi Y."/>
            <person name="Lorenzon L."/>
            <person name="Mandel J.R."/>
            <person name="Marage G."/>
            <person name="Marchand G."/>
            <person name="Marquand E."/>
            <person name="Bret-Mestries E."/>
            <person name="Morien E."/>
            <person name="Nambeesan S."/>
            <person name="Nguyen T."/>
            <person name="Pegot-Espagnet P."/>
            <person name="Pouilly N."/>
            <person name="Raftis F."/>
            <person name="Sallet E."/>
            <person name="Schiex T."/>
            <person name="Thomas J."/>
            <person name="Vandecasteele C."/>
            <person name="Vares D."/>
            <person name="Vear F."/>
            <person name="Vautrin S."/>
            <person name="Crespi M."/>
            <person name="Mangin B."/>
            <person name="Burke J.M."/>
            <person name="Salse J."/>
            <person name="Munos S."/>
            <person name="Vincourt P."/>
            <person name="Rieseberg L.H."/>
            <person name="Langlade N.B."/>
        </authorList>
    </citation>
    <scope>NUCLEOTIDE SEQUENCE [LARGE SCALE GENOMIC DNA]</scope>
    <source>
        <strain evidence="3">cv. SF193</strain>
        <tissue evidence="1">Leaves</tissue>
    </source>
</reference>
<dbReference type="InParanoid" id="A0A251S6F3"/>
<dbReference type="Gramene" id="mRNA:HanXRQr2_Chr15g0677551">
    <property type="protein sequence ID" value="CDS:HanXRQr2_Chr15g0677551.1"/>
    <property type="gene ID" value="HanXRQr2_Chr15g0677551"/>
</dbReference>
<evidence type="ECO:0000313" key="2">
    <source>
        <dbReference type="EMBL" id="OTF94152.1"/>
    </source>
</evidence>
<evidence type="ECO:0000313" key="1">
    <source>
        <dbReference type="EMBL" id="KAF5763204.1"/>
    </source>
</evidence>
<organism evidence="2 3">
    <name type="scientific">Helianthus annuus</name>
    <name type="common">Common sunflower</name>
    <dbReference type="NCBI Taxonomy" id="4232"/>
    <lineage>
        <taxon>Eukaryota</taxon>
        <taxon>Viridiplantae</taxon>
        <taxon>Streptophyta</taxon>
        <taxon>Embryophyta</taxon>
        <taxon>Tracheophyta</taxon>
        <taxon>Spermatophyta</taxon>
        <taxon>Magnoliopsida</taxon>
        <taxon>eudicotyledons</taxon>
        <taxon>Gunneridae</taxon>
        <taxon>Pentapetalae</taxon>
        <taxon>asterids</taxon>
        <taxon>campanulids</taxon>
        <taxon>Asterales</taxon>
        <taxon>Asteraceae</taxon>
        <taxon>Asteroideae</taxon>
        <taxon>Heliantheae alliance</taxon>
        <taxon>Heliantheae</taxon>
        <taxon>Helianthus</taxon>
    </lineage>
</organism>
<sequence>MIHQQPNTRQVLCFLSQFLYVKTNKSYSVSHQVFLLSLSLTPEFLLARFTGTE</sequence>
<reference evidence="1" key="3">
    <citation type="submission" date="2020-06" db="EMBL/GenBank/DDBJ databases">
        <title>Helianthus annuus Genome sequencing and assembly Release 2.</title>
        <authorList>
            <person name="Gouzy J."/>
            <person name="Langlade N."/>
            <person name="Munos S."/>
        </authorList>
    </citation>
    <scope>NUCLEOTIDE SEQUENCE</scope>
    <source>
        <tissue evidence="1">Leaves</tissue>
    </source>
</reference>